<evidence type="ECO:0000256" key="1">
    <source>
        <dbReference type="SAM" id="MobiDB-lite"/>
    </source>
</evidence>
<dbReference type="SUPFAM" id="SSF69047">
    <property type="entry name" value="Hypothetical protein YjbJ"/>
    <property type="match status" value="1"/>
</dbReference>
<dbReference type="Proteomes" id="UP000051181">
    <property type="component" value="Unassembled WGS sequence"/>
</dbReference>
<dbReference type="EMBL" id="AZCN01000010">
    <property type="protein sequence ID" value="KRK18657.1"/>
    <property type="molecule type" value="Genomic_DNA"/>
</dbReference>
<dbReference type="AlphaFoldDB" id="A0A0R1FFU1"/>
<gene>
    <name evidence="2" type="ORF">FD22_GL000092</name>
</gene>
<reference evidence="2 3" key="1">
    <citation type="journal article" date="2015" name="Genome Announc.">
        <title>Expanding the biotechnology potential of lactobacilli through comparative genomics of 213 strains and associated genera.</title>
        <authorList>
            <person name="Sun Z."/>
            <person name="Harris H.M."/>
            <person name="McCann A."/>
            <person name="Guo C."/>
            <person name="Argimon S."/>
            <person name="Zhang W."/>
            <person name="Yang X."/>
            <person name="Jeffery I.B."/>
            <person name="Cooney J.C."/>
            <person name="Kagawa T.F."/>
            <person name="Liu W."/>
            <person name="Song Y."/>
            <person name="Salvetti E."/>
            <person name="Wrobel A."/>
            <person name="Rasinkangas P."/>
            <person name="Parkhill J."/>
            <person name="Rea M.C."/>
            <person name="O'Sullivan O."/>
            <person name="Ritari J."/>
            <person name="Douillard F.P."/>
            <person name="Paul Ross R."/>
            <person name="Yang R."/>
            <person name="Briner A.E."/>
            <person name="Felis G.E."/>
            <person name="de Vos W.M."/>
            <person name="Barrangou R."/>
            <person name="Klaenhammer T.R."/>
            <person name="Caufield P.W."/>
            <person name="Cui Y."/>
            <person name="Zhang H."/>
            <person name="O'Toole P.W."/>
        </authorList>
    </citation>
    <scope>NUCLEOTIDE SEQUENCE [LARGE SCALE GENOMIC DNA]</scope>
    <source>
        <strain evidence="2 3">DSM 20001</strain>
    </source>
</reference>
<sequence>MNSKFDKLKGKIKEATGKLVDNDELEAKGQQEQDQAKAKEDAKHHAEGKTQEKREEIQRDAIDEDETKEL</sequence>
<evidence type="ECO:0000313" key="2">
    <source>
        <dbReference type="EMBL" id="KRK18657.1"/>
    </source>
</evidence>
<feature type="region of interest" description="Disordered" evidence="1">
    <location>
        <begin position="1"/>
        <end position="70"/>
    </location>
</feature>
<dbReference type="RefSeq" id="WP_010011093.1">
    <property type="nucleotide sequence ID" value="NZ_AZCN01000010.1"/>
</dbReference>
<dbReference type="InterPro" id="IPR036629">
    <property type="entry name" value="YjbJ_sf"/>
</dbReference>
<organism evidence="2 3">
    <name type="scientific">Loigolactobacillus coryniformis subsp. coryniformis KCTC 3167 = DSM 20001</name>
    <dbReference type="NCBI Taxonomy" id="913848"/>
    <lineage>
        <taxon>Bacteria</taxon>
        <taxon>Bacillati</taxon>
        <taxon>Bacillota</taxon>
        <taxon>Bacilli</taxon>
        <taxon>Lactobacillales</taxon>
        <taxon>Lactobacillaceae</taxon>
        <taxon>Loigolactobacillus</taxon>
    </lineage>
</organism>
<dbReference type="GeneID" id="65917260"/>
<proteinExistence type="predicted"/>
<protein>
    <submittedName>
        <fullName evidence="2">Uncharacterized protein</fullName>
    </submittedName>
</protein>
<feature type="compositionally biased region" description="Basic and acidic residues" evidence="1">
    <location>
        <begin position="1"/>
        <end position="16"/>
    </location>
</feature>
<evidence type="ECO:0000313" key="3">
    <source>
        <dbReference type="Proteomes" id="UP000051181"/>
    </source>
</evidence>
<feature type="compositionally biased region" description="Basic and acidic residues" evidence="1">
    <location>
        <begin position="25"/>
        <end position="61"/>
    </location>
</feature>
<comment type="caution">
    <text evidence="2">The sequence shown here is derived from an EMBL/GenBank/DDBJ whole genome shotgun (WGS) entry which is preliminary data.</text>
</comment>
<name>A0A0R1FFU1_9LACO</name>
<dbReference type="PATRIC" id="fig|913848.6.peg.90"/>
<accession>A0A0R1FFU1</accession>